<evidence type="ECO:0000259" key="2">
    <source>
        <dbReference type="Pfam" id="PF07331"/>
    </source>
</evidence>
<proteinExistence type="predicted"/>
<keyword evidence="1" id="KW-0812">Transmembrane</keyword>
<keyword evidence="1" id="KW-1133">Transmembrane helix</keyword>
<feature type="transmembrane region" description="Helical" evidence="1">
    <location>
        <begin position="132"/>
        <end position="153"/>
    </location>
</feature>
<dbReference type="EMBL" id="JAKXMK010000055">
    <property type="protein sequence ID" value="MCH6172052.1"/>
    <property type="molecule type" value="Genomic_DNA"/>
</dbReference>
<dbReference type="RefSeq" id="WP_241042858.1">
    <property type="nucleotide sequence ID" value="NZ_BAAAJF010000043.1"/>
</dbReference>
<feature type="transmembrane region" description="Helical" evidence="1">
    <location>
        <begin position="53"/>
        <end position="71"/>
    </location>
</feature>
<evidence type="ECO:0000313" key="4">
    <source>
        <dbReference type="Proteomes" id="UP001299970"/>
    </source>
</evidence>
<gene>
    <name evidence="3" type="ORF">MMF94_40770</name>
</gene>
<evidence type="ECO:0000313" key="3">
    <source>
        <dbReference type="EMBL" id="MCH6172052.1"/>
    </source>
</evidence>
<name>A0ABS9TU13_9PSEU</name>
<keyword evidence="4" id="KW-1185">Reference proteome</keyword>
<feature type="transmembrane region" description="Helical" evidence="1">
    <location>
        <begin position="91"/>
        <end position="112"/>
    </location>
</feature>
<sequence>MQLRSAMPTDAQRRGRLLIGTVGLLVAIGYTSESFLIPAGGLAQPGPGLFPRGVGIAFAVISIIVMLEAVLSENGAGPIEFPRGEQLRLVLVFAGCTLAFALLLPILGQYLAATLYLIVMIRVLSELPWWRVALYGAVLGVGVSAFFIEMLLIRLPEGLW</sequence>
<comment type="caution">
    <text evidence="3">The sequence shown here is derived from an EMBL/GenBank/DDBJ whole genome shotgun (WGS) entry which is preliminary data.</text>
</comment>
<dbReference type="Pfam" id="PF07331">
    <property type="entry name" value="TctB"/>
    <property type="match status" value="1"/>
</dbReference>
<reference evidence="3 4" key="1">
    <citation type="submission" date="2022-03" db="EMBL/GenBank/DDBJ databases">
        <title>Pseudonocardia alaer sp. nov., a novel actinomycete isolated from reed forest soil.</title>
        <authorList>
            <person name="Wang L."/>
        </authorList>
    </citation>
    <scope>NUCLEOTIDE SEQUENCE [LARGE SCALE GENOMIC DNA]</scope>
    <source>
        <strain evidence="3 4">Y-16303</strain>
    </source>
</reference>
<dbReference type="Proteomes" id="UP001299970">
    <property type="component" value="Unassembled WGS sequence"/>
</dbReference>
<dbReference type="InterPro" id="IPR009936">
    <property type="entry name" value="DUF1468"/>
</dbReference>
<protein>
    <submittedName>
        <fullName evidence="3">Tripartite tricarboxylate transporter TctB family protein</fullName>
    </submittedName>
</protein>
<keyword evidence="1" id="KW-0472">Membrane</keyword>
<accession>A0ABS9TU13</accession>
<feature type="domain" description="DUF1468" evidence="2">
    <location>
        <begin position="25"/>
        <end position="156"/>
    </location>
</feature>
<evidence type="ECO:0000256" key="1">
    <source>
        <dbReference type="SAM" id="Phobius"/>
    </source>
</evidence>
<organism evidence="3 4">
    <name type="scientific">Pseudonocardia alaniniphila</name>
    <dbReference type="NCBI Taxonomy" id="75291"/>
    <lineage>
        <taxon>Bacteria</taxon>
        <taxon>Bacillati</taxon>
        <taxon>Actinomycetota</taxon>
        <taxon>Actinomycetes</taxon>
        <taxon>Pseudonocardiales</taxon>
        <taxon>Pseudonocardiaceae</taxon>
        <taxon>Pseudonocardia</taxon>
    </lineage>
</organism>